<dbReference type="GeneID" id="102656583"/>
<keyword evidence="3" id="KW-1185">Reference proteome</keyword>
<evidence type="ECO:0000313" key="3">
    <source>
        <dbReference type="Proteomes" id="UP000005203"/>
    </source>
</evidence>
<dbReference type="Proteomes" id="UP000005203">
    <property type="component" value="Linkage group LG4"/>
</dbReference>
<feature type="region of interest" description="Disordered" evidence="1">
    <location>
        <begin position="91"/>
        <end position="201"/>
    </location>
</feature>
<dbReference type="EnsemblMetazoa" id="XM_006562683">
    <property type="protein sequence ID" value="XP_006562746"/>
    <property type="gene ID" value="LOC102656583"/>
</dbReference>
<dbReference type="OrthoDB" id="7739595at2759"/>
<feature type="compositionally biased region" description="Basic and acidic residues" evidence="1">
    <location>
        <begin position="181"/>
        <end position="196"/>
    </location>
</feature>
<dbReference type="RefSeq" id="XP_006562746.2">
    <property type="nucleotide sequence ID" value="XM_006562683.3"/>
</dbReference>
<feature type="compositionally biased region" description="Basic and acidic residues" evidence="1">
    <location>
        <begin position="137"/>
        <end position="167"/>
    </location>
</feature>
<evidence type="ECO:0000313" key="2">
    <source>
        <dbReference type="EnsemblMetazoa" id="XP_006562746"/>
    </source>
</evidence>
<reference evidence="4" key="2">
    <citation type="submission" date="2025-04" db="UniProtKB">
        <authorList>
            <consortium name="RefSeq"/>
        </authorList>
    </citation>
    <scope>IDENTIFICATION</scope>
    <source>
        <strain evidence="4">DH4</strain>
        <tissue evidence="4">Whole body</tissue>
    </source>
</reference>
<dbReference type="AlphaFoldDB" id="A0A7M7GU78"/>
<gene>
    <name evidence="4" type="primary">LOC102656583</name>
</gene>
<accession>A0A8B6Z0S3</accession>
<name>A0A7M7GU78_APIME</name>
<dbReference type="KEGG" id="ame:102656583"/>
<reference evidence="2" key="1">
    <citation type="submission" date="2021-01" db="UniProtKB">
        <authorList>
            <consortium name="EnsemblMetazoa"/>
        </authorList>
    </citation>
    <scope>IDENTIFICATION</scope>
    <source>
        <strain evidence="2">DH4</strain>
    </source>
</reference>
<accession>A0A7M7GU78</accession>
<feature type="region of interest" description="Disordered" evidence="1">
    <location>
        <begin position="45"/>
        <end position="77"/>
    </location>
</feature>
<protein>
    <submittedName>
        <fullName evidence="4">Uncharacterized protein LOC102656583</fullName>
    </submittedName>
</protein>
<proteinExistence type="predicted"/>
<evidence type="ECO:0000256" key="1">
    <source>
        <dbReference type="SAM" id="MobiDB-lite"/>
    </source>
</evidence>
<sequence length="285" mass="32637">MLGLIFRGVFLIGILTWYSTSVWKMIDGYFKDQFRSYLEEEYRKNPRMRSDVQSGSADKIDPVSTTPRPDPSVAPRREILELNETLTVEAAGNDTIRWDEGQRVTGGTSENEADTGGSIDKNTFLETIVESGLESSKSSENEQDSRQPINHNDRDLEPRHENDDRHRSVSQLSKNSMKGVQFDKRATVSRDISREKKSSKKRNVKTITLTEKDFKSVIRNHVSNDDFWEFEEDADEKEPLEGILVSQLSYKPRADIGNLERISADEYCPLSLEDEASCDETFKWP</sequence>
<feature type="compositionally biased region" description="Polar residues" evidence="1">
    <location>
        <begin position="169"/>
        <end position="178"/>
    </location>
</feature>
<evidence type="ECO:0000313" key="4">
    <source>
        <dbReference type="RefSeq" id="XP_006562746.2"/>
    </source>
</evidence>
<organism evidence="2">
    <name type="scientific">Apis mellifera</name>
    <name type="common">Honeybee</name>
    <dbReference type="NCBI Taxonomy" id="7460"/>
    <lineage>
        <taxon>Eukaryota</taxon>
        <taxon>Metazoa</taxon>
        <taxon>Ecdysozoa</taxon>
        <taxon>Arthropoda</taxon>
        <taxon>Hexapoda</taxon>
        <taxon>Insecta</taxon>
        <taxon>Pterygota</taxon>
        <taxon>Neoptera</taxon>
        <taxon>Endopterygota</taxon>
        <taxon>Hymenoptera</taxon>
        <taxon>Apocrita</taxon>
        <taxon>Aculeata</taxon>
        <taxon>Apoidea</taxon>
        <taxon>Anthophila</taxon>
        <taxon>Apidae</taxon>
        <taxon>Apis</taxon>
    </lineage>
</organism>